<dbReference type="Proteomes" id="UP000317318">
    <property type="component" value="Chromosome"/>
</dbReference>
<proteinExistence type="predicted"/>
<evidence type="ECO:0000313" key="1">
    <source>
        <dbReference type="EMBL" id="QDT39722.1"/>
    </source>
</evidence>
<keyword evidence="2" id="KW-1185">Reference proteome</keyword>
<dbReference type="EMBL" id="CP036268">
    <property type="protein sequence ID" value="QDT39722.1"/>
    <property type="molecule type" value="Genomic_DNA"/>
</dbReference>
<name>A0A517R793_9PLAN</name>
<organism evidence="1 2">
    <name type="scientific">Stratiformator vulcanicus</name>
    <dbReference type="NCBI Taxonomy" id="2527980"/>
    <lineage>
        <taxon>Bacteria</taxon>
        <taxon>Pseudomonadati</taxon>
        <taxon>Planctomycetota</taxon>
        <taxon>Planctomycetia</taxon>
        <taxon>Planctomycetales</taxon>
        <taxon>Planctomycetaceae</taxon>
        <taxon>Stratiformator</taxon>
    </lineage>
</organism>
<dbReference type="RefSeq" id="WP_145365845.1">
    <property type="nucleotide sequence ID" value="NZ_CP036268.1"/>
</dbReference>
<accession>A0A517R793</accession>
<dbReference type="AlphaFoldDB" id="A0A517R793"/>
<dbReference type="KEGG" id="svp:Pan189_41310"/>
<protein>
    <submittedName>
        <fullName evidence="1">Uncharacterized protein</fullName>
    </submittedName>
</protein>
<dbReference type="OrthoDB" id="289689at2"/>
<sequence>MAINVVAGWSGRRISFGPDGTYERYYTVTGSESEVDVAAALDAAVPDVFGGALLQKVDVEWMARGTWGATASYGTVKPREKQPARDYGSTTPDISIDIGTTTVKRHVSHATVNTYAAPGETAPDFNGLIGVDEEGEAEGVDVPVATPVYKESHIFNVSTIPSGYYRTLSLIASEAPVNDAPFKGFELGELKFVGASFQSRNNAEVAGTFNFEVSYNATNLTVGSITGITKSGHDYLWVYRGKKTKDATSGRMVSQPVAAYVERVFLRSDFAALGIGT</sequence>
<evidence type="ECO:0000313" key="2">
    <source>
        <dbReference type="Proteomes" id="UP000317318"/>
    </source>
</evidence>
<gene>
    <name evidence="1" type="ORF">Pan189_41310</name>
</gene>
<reference evidence="1 2" key="1">
    <citation type="submission" date="2019-02" db="EMBL/GenBank/DDBJ databases">
        <title>Deep-cultivation of Planctomycetes and their phenomic and genomic characterization uncovers novel biology.</title>
        <authorList>
            <person name="Wiegand S."/>
            <person name="Jogler M."/>
            <person name="Boedeker C."/>
            <person name="Pinto D."/>
            <person name="Vollmers J."/>
            <person name="Rivas-Marin E."/>
            <person name="Kohn T."/>
            <person name="Peeters S.H."/>
            <person name="Heuer A."/>
            <person name="Rast P."/>
            <person name="Oberbeckmann S."/>
            <person name="Bunk B."/>
            <person name="Jeske O."/>
            <person name="Meyerdierks A."/>
            <person name="Storesund J.E."/>
            <person name="Kallscheuer N."/>
            <person name="Luecker S."/>
            <person name="Lage O.M."/>
            <person name="Pohl T."/>
            <person name="Merkel B.J."/>
            <person name="Hornburger P."/>
            <person name="Mueller R.-W."/>
            <person name="Bruemmer F."/>
            <person name="Labrenz M."/>
            <person name="Spormann A.M."/>
            <person name="Op den Camp H."/>
            <person name="Overmann J."/>
            <person name="Amann R."/>
            <person name="Jetten M.S.M."/>
            <person name="Mascher T."/>
            <person name="Medema M.H."/>
            <person name="Devos D.P."/>
            <person name="Kaster A.-K."/>
            <person name="Ovreas L."/>
            <person name="Rohde M."/>
            <person name="Galperin M.Y."/>
            <person name="Jogler C."/>
        </authorList>
    </citation>
    <scope>NUCLEOTIDE SEQUENCE [LARGE SCALE GENOMIC DNA]</scope>
    <source>
        <strain evidence="1 2">Pan189</strain>
    </source>
</reference>